<dbReference type="EMBL" id="MU005965">
    <property type="protein sequence ID" value="KAF2862571.1"/>
    <property type="molecule type" value="Genomic_DNA"/>
</dbReference>
<name>A0A6A7C4Y8_9PEZI</name>
<reference evidence="3" key="1">
    <citation type="journal article" date="2020" name="Stud. Mycol.">
        <title>101 Dothideomycetes genomes: a test case for predicting lifestyles and emergence of pathogens.</title>
        <authorList>
            <person name="Haridas S."/>
            <person name="Albert R."/>
            <person name="Binder M."/>
            <person name="Bloem J."/>
            <person name="Labutti K."/>
            <person name="Salamov A."/>
            <person name="Andreopoulos B."/>
            <person name="Baker S."/>
            <person name="Barry K."/>
            <person name="Bills G."/>
            <person name="Bluhm B."/>
            <person name="Cannon C."/>
            <person name="Castanera R."/>
            <person name="Culley D."/>
            <person name="Daum C."/>
            <person name="Ezra D."/>
            <person name="Gonzalez J."/>
            <person name="Henrissat B."/>
            <person name="Kuo A."/>
            <person name="Liang C."/>
            <person name="Lipzen A."/>
            <person name="Lutzoni F."/>
            <person name="Magnuson J."/>
            <person name="Mondo S."/>
            <person name="Nolan M."/>
            <person name="Ohm R."/>
            <person name="Pangilinan J."/>
            <person name="Park H.-J."/>
            <person name="Ramirez L."/>
            <person name="Alfaro M."/>
            <person name="Sun H."/>
            <person name="Tritt A."/>
            <person name="Yoshinaga Y."/>
            <person name="Zwiers L.-H."/>
            <person name="Turgeon B."/>
            <person name="Goodwin S."/>
            <person name="Spatafora J."/>
            <person name="Crous P."/>
            <person name="Grigoriev I."/>
        </authorList>
    </citation>
    <scope>NUCLEOTIDE SEQUENCE</scope>
    <source>
        <strain evidence="3">CBS 480.64</strain>
    </source>
</reference>
<feature type="compositionally biased region" description="Basic and acidic residues" evidence="1">
    <location>
        <begin position="512"/>
        <end position="533"/>
    </location>
</feature>
<keyword evidence="2" id="KW-1133">Transmembrane helix</keyword>
<evidence type="ECO:0000313" key="3">
    <source>
        <dbReference type="EMBL" id="KAF2862571.1"/>
    </source>
</evidence>
<keyword evidence="2" id="KW-0812">Transmembrane</keyword>
<feature type="transmembrane region" description="Helical" evidence="2">
    <location>
        <begin position="15"/>
        <end position="35"/>
    </location>
</feature>
<gene>
    <name evidence="3" type="ORF">K470DRAFT_268902</name>
</gene>
<sequence>MPTRLNPCSHLPRRLQIVASLVTFVLVGVFVIGSGNDDRGQYLQQFQAGAAHVVDRLPLPRELPRTPLWLNPFRGPAHRPPEQANSSAGEARWYSDFKWRNPFSSSVTLDEDRAVLPPLRTRPPVYTYFDPPARSAEDKKADQALLQTWRRAWWAQGFRPIVLSKSDAMNNPLYPSAQALHLEPEMEQEMMRWLAWAHMGTGVLCDRFALPMAPYDDALLSFLRRGQYPELSHYDGLENALFVGSKDDILKALKEAIASPAIQRVKSIPEAVSPGTILNDPNHDGVAYYSNNTLSEKYTRVWDQLTNTTTSPTGLTLLRDLINSHLHNTWLETFTSGIAVLKPLGDTTALIQPALNLARNLTSCSPTPIPASCPPNRPKCIPCVSKHRLPTLTRPLYRNSSTLFTIGTVPHPHTLLTLTHTHPLNVFYVRRHTKRDVWIQSITKEFLGTGISSFARLTPLKEAIASPNGEAHSIWFTAEQPYSPNEVDWVLGFQVPRQELENGKSETPVPGPERRPKKSDEQEGREASPEQLAKEEAKLASSVEFLTKRPKGGKKGAADAAQRKRIKEMIEAWNLADTEAWKFVRAWDARRKLERGKWEEEEEGFVNRESVLEKLVDKLS</sequence>
<dbReference type="PANTHER" id="PTHR42055">
    <property type="entry name" value="YALI0E03476P"/>
    <property type="match status" value="1"/>
</dbReference>
<dbReference type="PANTHER" id="PTHR42055:SF1">
    <property type="entry name" value="YALI0E03476P"/>
    <property type="match status" value="1"/>
</dbReference>
<keyword evidence="4" id="KW-1185">Reference proteome</keyword>
<proteinExistence type="predicted"/>
<evidence type="ECO:0000256" key="2">
    <source>
        <dbReference type="SAM" id="Phobius"/>
    </source>
</evidence>
<evidence type="ECO:0000313" key="4">
    <source>
        <dbReference type="Proteomes" id="UP000799421"/>
    </source>
</evidence>
<accession>A0A6A7C4Y8</accession>
<dbReference type="Proteomes" id="UP000799421">
    <property type="component" value="Unassembled WGS sequence"/>
</dbReference>
<dbReference type="AlphaFoldDB" id="A0A6A7C4Y8"/>
<evidence type="ECO:0000256" key="1">
    <source>
        <dbReference type="SAM" id="MobiDB-lite"/>
    </source>
</evidence>
<organism evidence="3 4">
    <name type="scientific">Piedraia hortae CBS 480.64</name>
    <dbReference type="NCBI Taxonomy" id="1314780"/>
    <lineage>
        <taxon>Eukaryota</taxon>
        <taxon>Fungi</taxon>
        <taxon>Dikarya</taxon>
        <taxon>Ascomycota</taxon>
        <taxon>Pezizomycotina</taxon>
        <taxon>Dothideomycetes</taxon>
        <taxon>Dothideomycetidae</taxon>
        <taxon>Capnodiales</taxon>
        <taxon>Piedraiaceae</taxon>
        <taxon>Piedraia</taxon>
    </lineage>
</organism>
<keyword evidence="2" id="KW-0472">Membrane</keyword>
<protein>
    <submittedName>
        <fullName evidence="3">Uncharacterized protein</fullName>
    </submittedName>
</protein>
<dbReference type="OrthoDB" id="5312133at2759"/>
<feature type="region of interest" description="Disordered" evidence="1">
    <location>
        <begin position="500"/>
        <end position="533"/>
    </location>
</feature>